<name>A0A511DKB9_9PSEU</name>
<organism evidence="7 8">
    <name type="scientific">Pseudonocardia sulfidoxydans NBRC 16205</name>
    <dbReference type="NCBI Taxonomy" id="1223511"/>
    <lineage>
        <taxon>Bacteria</taxon>
        <taxon>Bacillati</taxon>
        <taxon>Actinomycetota</taxon>
        <taxon>Actinomycetes</taxon>
        <taxon>Pseudonocardiales</taxon>
        <taxon>Pseudonocardiaceae</taxon>
        <taxon>Pseudonocardia</taxon>
    </lineage>
</organism>
<feature type="transmembrane region" description="Helical" evidence="6">
    <location>
        <begin position="22"/>
        <end position="51"/>
    </location>
</feature>
<evidence type="ECO:0000256" key="3">
    <source>
        <dbReference type="ARBA" id="ARBA00022692"/>
    </source>
</evidence>
<dbReference type="Pfam" id="PF02361">
    <property type="entry name" value="CbiQ"/>
    <property type="match status" value="1"/>
</dbReference>
<evidence type="ECO:0000256" key="6">
    <source>
        <dbReference type="SAM" id="Phobius"/>
    </source>
</evidence>
<dbReference type="GO" id="GO:0043190">
    <property type="term" value="C:ATP-binding cassette (ABC) transporter complex"/>
    <property type="evidence" value="ECO:0007669"/>
    <property type="project" value="InterPro"/>
</dbReference>
<dbReference type="NCBIfam" id="TIGR02454">
    <property type="entry name" value="ECF_T_CbiQ"/>
    <property type="match status" value="1"/>
</dbReference>
<dbReference type="InterPro" id="IPR052770">
    <property type="entry name" value="Cobalt_transport_CbiQ"/>
</dbReference>
<dbReference type="GO" id="GO:0006824">
    <property type="term" value="P:cobalt ion transport"/>
    <property type="evidence" value="ECO:0007669"/>
    <property type="project" value="InterPro"/>
</dbReference>
<keyword evidence="4 6" id="KW-1133">Transmembrane helix</keyword>
<dbReference type="EMBL" id="BJVJ01000030">
    <property type="protein sequence ID" value="GEL24234.1"/>
    <property type="molecule type" value="Genomic_DNA"/>
</dbReference>
<evidence type="ECO:0000313" key="8">
    <source>
        <dbReference type="Proteomes" id="UP000321685"/>
    </source>
</evidence>
<dbReference type="CDD" id="cd16914">
    <property type="entry name" value="EcfT"/>
    <property type="match status" value="1"/>
</dbReference>
<evidence type="ECO:0000256" key="1">
    <source>
        <dbReference type="ARBA" id="ARBA00004651"/>
    </source>
</evidence>
<protein>
    <submittedName>
        <fullName evidence="7">Cobalt ECF transporter T component CbiQ</fullName>
    </submittedName>
</protein>
<evidence type="ECO:0000256" key="4">
    <source>
        <dbReference type="ARBA" id="ARBA00022989"/>
    </source>
</evidence>
<dbReference type="RefSeq" id="WP_147108769.1">
    <property type="nucleotide sequence ID" value="NZ_BJVJ01000030.1"/>
</dbReference>
<feature type="transmembrane region" description="Helical" evidence="6">
    <location>
        <begin position="71"/>
        <end position="92"/>
    </location>
</feature>
<feature type="transmembrane region" description="Helical" evidence="6">
    <location>
        <begin position="225"/>
        <end position="244"/>
    </location>
</feature>
<sequence>MLPLDAAAYTNRWRTRHPGEKALLSLGLLVLAVALPTWPGAAIVGVAALVLVLGPAGLAPRALWRAVRVPLGFVVTGMLPLLVAIGGQPWIAWDPTGWPRALELGGRAVAALLCLLLFAATTPLADLLPRLEKLGVPPAVTEIASLMYRMLFLLLESIRVIRDAQAGRLGFRTWPTTFRSLTGQGAAVFVRAFDRARRLEHGLASRGYNGALHVLVPARPISPPFLIATTALLAAIVASTLLLAP</sequence>
<keyword evidence="3 6" id="KW-0812">Transmembrane</keyword>
<keyword evidence="8" id="KW-1185">Reference proteome</keyword>
<evidence type="ECO:0000313" key="7">
    <source>
        <dbReference type="EMBL" id="GEL24234.1"/>
    </source>
</evidence>
<accession>A0A511DKB9</accession>
<comment type="subcellular location">
    <subcellularLocation>
        <location evidence="1">Cell membrane</location>
        <topology evidence="1">Multi-pass membrane protein</topology>
    </subcellularLocation>
</comment>
<evidence type="ECO:0000256" key="2">
    <source>
        <dbReference type="ARBA" id="ARBA00022475"/>
    </source>
</evidence>
<dbReference type="AlphaFoldDB" id="A0A511DKB9"/>
<proteinExistence type="predicted"/>
<dbReference type="OrthoDB" id="4407546at2"/>
<dbReference type="PANTHER" id="PTHR43723:SF1">
    <property type="entry name" value="COBALT TRANSPORT PROTEIN CBIQ"/>
    <property type="match status" value="1"/>
</dbReference>
<comment type="caution">
    <text evidence="7">The sequence shown here is derived from an EMBL/GenBank/DDBJ whole genome shotgun (WGS) entry which is preliminary data.</text>
</comment>
<dbReference type="InterPro" id="IPR012809">
    <property type="entry name" value="ECF_CbiQ"/>
</dbReference>
<dbReference type="Proteomes" id="UP000321685">
    <property type="component" value="Unassembled WGS sequence"/>
</dbReference>
<dbReference type="PANTHER" id="PTHR43723">
    <property type="entry name" value="COBALT TRANSPORT PROTEIN CBIQ"/>
    <property type="match status" value="1"/>
</dbReference>
<dbReference type="InterPro" id="IPR003339">
    <property type="entry name" value="ABC/ECF_trnsptr_transmembrane"/>
</dbReference>
<keyword evidence="5 6" id="KW-0472">Membrane</keyword>
<feature type="transmembrane region" description="Helical" evidence="6">
    <location>
        <begin position="104"/>
        <end position="124"/>
    </location>
</feature>
<gene>
    <name evidence="7" type="ORF">PSU4_31880</name>
</gene>
<evidence type="ECO:0000256" key="5">
    <source>
        <dbReference type="ARBA" id="ARBA00023136"/>
    </source>
</evidence>
<reference evidence="7 8" key="1">
    <citation type="submission" date="2019-07" db="EMBL/GenBank/DDBJ databases">
        <title>Whole genome shotgun sequence of Pseudonocardia sulfidoxydans NBRC 16205.</title>
        <authorList>
            <person name="Hosoyama A."/>
            <person name="Uohara A."/>
            <person name="Ohji S."/>
            <person name="Ichikawa N."/>
        </authorList>
    </citation>
    <scope>NUCLEOTIDE SEQUENCE [LARGE SCALE GENOMIC DNA]</scope>
    <source>
        <strain evidence="7 8">NBRC 16205</strain>
    </source>
</reference>
<keyword evidence="2" id="KW-1003">Cell membrane</keyword>